<evidence type="ECO:0000259" key="2">
    <source>
        <dbReference type="Pfam" id="PF04909"/>
    </source>
</evidence>
<gene>
    <name evidence="3" type="ORF">ABDJ34_03295</name>
</gene>
<keyword evidence="4" id="KW-1185">Reference proteome</keyword>
<proteinExistence type="inferred from homology"/>
<sequence length="267" mass="31116">MANKLKIIDTHFHIWDLEKQNLPWLAGVSETIKKTFTIQQYIENYDKIEDIDFVGGIYVEVDGKDPIQEDEIIYNIKKNNEKLLATLLRSKVSPTMRVPAQSVGIREPLHTDDNPKGRCLEESFIEGLQELANRGLIFESCNRVDELDDLYQALKQVPELKVVLNHLGNPVELSEKYKKDMKNLASLPNLYVKVSGFSTEDEKFVQELLEFIKETFDKDKLIYASNWPVVELYSTFDKHLQIVRDFFNDDEDIFYNNAIKCYNLKIK</sequence>
<protein>
    <submittedName>
        <fullName evidence="3">Amidohydrolase family protein</fullName>
    </submittedName>
</protein>
<comment type="caution">
    <text evidence="3">The sequence shown here is derived from an EMBL/GenBank/DDBJ whole genome shotgun (WGS) entry which is preliminary data.</text>
</comment>
<comment type="similarity">
    <text evidence="1">Belongs to the metallo-dependent hydrolases superfamily.</text>
</comment>
<accession>A0ABW9KB73</accession>
<dbReference type="InterPro" id="IPR032466">
    <property type="entry name" value="Metal_Hydrolase"/>
</dbReference>
<reference evidence="3 4" key="1">
    <citation type="journal article" date="2024" name="Anaerobe">
        <title>The identification of Finegoldia dalianensis sp. nov., isolated from the pus of a patient with skin abscess and genomic analysis of the strains belonging to Finegoldia genus.</title>
        <authorList>
            <person name="Li Y."/>
            <person name="Wang Y."/>
            <person name="Xiao D."/>
            <person name="Wang J."/>
            <person name="Jin D."/>
        </authorList>
    </citation>
    <scope>NUCLEOTIDE SEQUENCE [LARGE SCALE GENOMIC DNA]</scope>
    <source>
        <strain evidence="3 4">LY240594</strain>
    </source>
</reference>
<dbReference type="RefSeq" id="WP_412701358.1">
    <property type="nucleotide sequence ID" value="NZ_JBDLBQ010000002.1"/>
</dbReference>
<dbReference type="PANTHER" id="PTHR43569">
    <property type="entry name" value="AMIDOHYDROLASE"/>
    <property type="match status" value="1"/>
</dbReference>
<dbReference type="Pfam" id="PF04909">
    <property type="entry name" value="Amidohydro_2"/>
    <property type="match status" value="1"/>
</dbReference>
<dbReference type="Proteomes" id="UP001634413">
    <property type="component" value="Unassembled WGS sequence"/>
</dbReference>
<evidence type="ECO:0000313" key="3">
    <source>
        <dbReference type="EMBL" id="MFN2101927.1"/>
    </source>
</evidence>
<name>A0ABW9KB73_9FIRM</name>
<feature type="domain" description="Amidohydrolase-related" evidence="2">
    <location>
        <begin position="111"/>
        <end position="264"/>
    </location>
</feature>
<dbReference type="PANTHER" id="PTHR43569:SF2">
    <property type="entry name" value="AMIDOHYDROLASE-RELATED DOMAIN-CONTAINING PROTEIN"/>
    <property type="match status" value="1"/>
</dbReference>
<dbReference type="SUPFAM" id="SSF51556">
    <property type="entry name" value="Metallo-dependent hydrolases"/>
    <property type="match status" value="1"/>
</dbReference>
<evidence type="ECO:0000256" key="1">
    <source>
        <dbReference type="ARBA" id="ARBA00038310"/>
    </source>
</evidence>
<dbReference type="InterPro" id="IPR006680">
    <property type="entry name" value="Amidohydro-rel"/>
</dbReference>
<evidence type="ECO:0000313" key="4">
    <source>
        <dbReference type="Proteomes" id="UP001634413"/>
    </source>
</evidence>
<organism evidence="3 4">
    <name type="scientific">Finegoldia dalianensis</name>
    <dbReference type="NCBI Taxonomy" id="3145239"/>
    <lineage>
        <taxon>Bacteria</taxon>
        <taxon>Bacillati</taxon>
        <taxon>Bacillota</taxon>
        <taxon>Tissierellia</taxon>
        <taxon>Tissierellales</taxon>
        <taxon>Peptoniphilaceae</taxon>
        <taxon>Finegoldia</taxon>
    </lineage>
</organism>
<dbReference type="InterPro" id="IPR052350">
    <property type="entry name" value="Metallo-dep_Lactonases"/>
</dbReference>
<dbReference type="Gene3D" id="3.20.20.140">
    <property type="entry name" value="Metal-dependent hydrolases"/>
    <property type="match status" value="1"/>
</dbReference>
<dbReference type="EMBL" id="JBDLBQ010000002">
    <property type="protein sequence ID" value="MFN2101927.1"/>
    <property type="molecule type" value="Genomic_DNA"/>
</dbReference>